<dbReference type="InterPro" id="IPR034660">
    <property type="entry name" value="DinB/YfiT-like"/>
</dbReference>
<organism evidence="1 2">
    <name type="scientific">Algoriphagus oliviformis</name>
    <dbReference type="NCBI Taxonomy" id="2811231"/>
    <lineage>
        <taxon>Bacteria</taxon>
        <taxon>Pseudomonadati</taxon>
        <taxon>Bacteroidota</taxon>
        <taxon>Cytophagia</taxon>
        <taxon>Cytophagales</taxon>
        <taxon>Cyclobacteriaceae</taxon>
        <taxon>Algoriphagus</taxon>
    </lineage>
</organism>
<evidence type="ECO:0000313" key="2">
    <source>
        <dbReference type="Proteomes" id="UP000664317"/>
    </source>
</evidence>
<dbReference type="InterPro" id="IPR011463">
    <property type="entry name" value="DUF1569"/>
</dbReference>
<reference evidence="1 2" key="1">
    <citation type="submission" date="2021-03" db="EMBL/GenBank/DDBJ databases">
        <title>novel species isolated from a fishpond in China.</title>
        <authorList>
            <person name="Lu H."/>
            <person name="Cai Z."/>
        </authorList>
    </citation>
    <scope>NUCLEOTIDE SEQUENCE [LARGE SCALE GENOMIC DNA]</scope>
    <source>
        <strain evidence="1 2">H41</strain>
    </source>
</reference>
<comment type="caution">
    <text evidence="1">The sequence shown here is derived from an EMBL/GenBank/DDBJ whole genome shotgun (WGS) entry which is preliminary data.</text>
</comment>
<dbReference type="EMBL" id="JAFKCT010000004">
    <property type="protein sequence ID" value="MBN7811802.1"/>
    <property type="molecule type" value="Genomic_DNA"/>
</dbReference>
<dbReference type="Proteomes" id="UP000664317">
    <property type="component" value="Unassembled WGS sequence"/>
</dbReference>
<keyword evidence="2" id="KW-1185">Reference proteome</keyword>
<dbReference type="Pfam" id="PF07606">
    <property type="entry name" value="DUF1569"/>
    <property type="match status" value="1"/>
</dbReference>
<name>A0ABS3C4B0_9BACT</name>
<sequence length="147" mass="17147">MEIHQILHRLQKLASDSPAQFGVMSPQHMVEHLSLTVKISYDRIKIPEFEPGKNELVLKQELLYSSIQFPRGIRAPGLGEGALLPLRFSNLNEAKEELLKSLTNYTRYFKENPEARPVHPRFGRLMHGEWEIFHAKHFEHHLRQFGV</sequence>
<evidence type="ECO:0000313" key="1">
    <source>
        <dbReference type="EMBL" id="MBN7811802.1"/>
    </source>
</evidence>
<dbReference type="Gene3D" id="1.20.120.450">
    <property type="entry name" value="dinb family like domain"/>
    <property type="match status" value="1"/>
</dbReference>
<protein>
    <submittedName>
        <fullName evidence="1">DUF1569 domain-containing protein</fullName>
    </submittedName>
</protein>
<dbReference type="RefSeq" id="WP_206578569.1">
    <property type="nucleotide sequence ID" value="NZ_JAFKCT010000004.1"/>
</dbReference>
<accession>A0ABS3C4B0</accession>
<gene>
    <name evidence="1" type="ORF">J0A68_12660</name>
</gene>
<proteinExistence type="predicted"/>